<keyword evidence="3" id="KW-0732">Signal</keyword>
<accession>A0A401UVC2</accession>
<proteinExistence type="predicted"/>
<dbReference type="EMBL" id="BHYL01000007">
    <property type="protein sequence ID" value="GCD18514.1"/>
    <property type="molecule type" value="Genomic_DNA"/>
</dbReference>
<sequence>MPDFSAYVRSRGYRGEQSTPTVASHPEGPTRRRRGADEEQTRSTVTTDSRPEPPAGAPRTAPVPVVPSPRVPSPAVSSPAVSSPAHLRASLASVVLGTVGALAAVGLGLSLLAPDPAPAPDERAVLLDDHAVPPPTFALVTSAWGDDDADGLRGAAERPLGGVFVHLETADARPAHHPDGSVVAAATTGADGTAVFDDLAGGVYRVRWELPAGYALTTAVAAPGRALVDSDAEPVAGDMTRGRSGPVALTEQAGLDLPAAADDVTADRVARGVDVGATPVAQVLDVAQG</sequence>
<dbReference type="GO" id="GO:0005576">
    <property type="term" value="C:extracellular region"/>
    <property type="evidence" value="ECO:0007669"/>
    <property type="project" value="UniProtKB-SubCell"/>
</dbReference>
<feature type="region of interest" description="Disordered" evidence="4">
    <location>
        <begin position="1"/>
        <end position="81"/>
    </location>
</feature>
<protein>
    <recommendedName>
        <fullName evidence="5">SD-repeat containing protein B domain-containing protein</fullName>
    </recommendedName>
</protein>
<dbReference type="Gene3D" id="2.60.40.10">
    <property type="entry name" value="Immunoglobulins"/>
    <property type="match status" value="1"/>
</dbReference>
<dbReference type="GO" id="GO:0005975">
    <property type="term" value="P:carbohydrate metabolic process"/>
    <property type="evidence" value="ECO:0007669"/>
    <property type="project" value="UniProtKB-ARBA"/>
</dbReference>
<evidence type="ECO:0000313" key="7">
    <source>
        <dbReference type="Proteomes" id="UP000288246"/>
    </source>
</evidence>
<gene>
    <name evidence="6" type="ORF">CTKZ_00760</name>
</gene>
<keyword evidence="7" id="KW-1185">Reference proteome</keyword>
<evidence type="ECO:0000256" key="3">
    <source>
        <dbReference type="ARBA" id="ARBA00022729"/>
    </source>
</evidence>
<evidence type="ECO:0000256" key="4">
    <source>
        <dbReference type="SAM" id="MobiDB-lite"/>
    </source>
</evidence>
<keyword evidence="2" id="KW-0964">Secreted</keyword>
<comment type="caution">
    <text evidence="6">The sequence shown here is derived from an EMBL/GenBank/DDBJ whole genome shotgun (WGS) entry which is preliminary data.</text>
</comment>
<dbReference type="Pfam" id="PF17210">
    <property type="entry name" value="SdrD_B"/>
    <property type="match status" value="1"/>
</dbReference>
<comment type="subcellular location">
    <subcellularLocation>
        <location evidence="1">Secreted</location>
    </subcellularLocation>
</comment>
<evidence type="ECO:0000256" key="1">
    <source>
        <dbReference type="ARBA" id="ARBA00004613"/>
    </source>
</evidence>
<evidence type="ECO:0000313" key="6">
    <source>
        <dbReference type="EMBL" id="GCD18514.1"/>
    </source>
</evidence>
<dbReference type="AlphaFoldDB" id="A0A401UVC2"/>
<dbReference type="SUPFAM" id="SSF117074">
    <property type="entry name" value="Hypothetical protein PA1324"/>
    <property type="match status" value="1"/>
</dbReference>
<dbReference type="Proteomes" id="UP000288246">
    <property type="component" value="Unassembled WGS sequence"/>
</dbReference>
<evidence type="ECO:0000259" key="5">
    <source>
        <dbReference type="Pfam" id="PF17210"/>
    </source>
</evidence>
<organism evidence="6 7">
    <name type="scientific">Cellulomonas algicola</name>
    <dbReference type="NCBI Taxonomy" id="2071633"/>
    <lineage>
        <taxon>Bacteria</taxon>
        <taxon>Bacillati</taxon>
        <taxon>Actinomycetota</taxon>
        <taxon>Actinomycetes</taxon>
        <taxon>Micrococcales</taxon>
        <taxon>Cellulomonadaceae</taxon>
        <taxon>Cellulomonas</taxon>
    </lineage>
</organism>
<evidence type="ECO:0000256" key="2">
    <source>
        <dbReference type="ARBA" id="ARBA00022525"/>
    </source>
</evidence>
<dbReference type="InterPro" id="IPR033764">
    <property type="entry name" value="Sdr_B"/>
</dbReference>
<name>A0A401UVC2_9CELL</name>
<reference evidence="6 7" key="1">
    <citation type="submission" date="2018-11" db="EMBL/GenBank/DDBJ databases">
        <title>Draft genome sequence of Cellulomonas takizawaensis strain TKZ-21.</title>
        <authorList>
            <person name="Yamamura H."/>
            <person name="Hayashi T."/>
            <person name="Hamada M."/>
            <person name="Serisawa Y."/>
            <person name="Matsuyama K."/>
            <person name="Nakagawa Y."/>
            <person name="Otoguro M."/>
            <person name="Yanagida F."/>
            <person name="Hayakawa M."/>
        </authorList>
    </citation>
    <scope>NUCLEOTIDE SEQUENCE [LARGE SCALE GENOMIC DNA]</scope>
    <source>
        <strain evidence="6 7">TKZ-21</strain>
    </source>
</reference>
<dbReference type="InterPro" id="IPR013783">
    <property type="entry name" value="Ig-like_fold"/>
</dbReference>
<feature type="domain" description="SD-repeat containing protein B" evidence="5">
    <location>
        <begin position="143"/>
        <end position="240"/>
    </location>
</feature>